<dbReference type="SUPFAM" id="SSF100879">
    <property type="entry name" value="Lesion bypass DNA polymerase (Y-family), little finger domain"/>
    <property type="match status" value="1"/>
</dbReference>
<keyword evidence="2" id="KW-0227">DNA damage</keyword>
<dbReference type="EMBL" id="JAHZIJ010000019">
    <property type="protein sequence ID" value="MBW7477071.1"/>
    <property type="molecule type" value="Genomic_DNA"/>
</dbReference>
<dbReference type="Pfam" id="PF11799">
    <property type="entry name" value="IMS_C"/>
    <property type="match status" value="1"/>
</dbReference>
<feature type="active site" evidence="2">
    <location>
        <position position="109"/>
    </location>
</feature>
<keyword evidence="2" id="KW-0235">DNA replication</keyword>
<dbReference type="PANTHER" id="PTHR11076:SF35">
    <property type="entry name" value="DNA REPAIR PROTEIN HOMOLOG YOBH"/>
    <property type="match status" value="1"/>
</dbReference>
<dbReference type="Proteomes" id="UP000812277">
    <property type="component" value="Unassembled WGS sequence"/>
</dbReference>
<dbReference type="NCBIfam" id="NF002848">
    <property type="entry name" value="PRK03103.1"/>
    <property type="match status" value="1"/>
</dbReference>
<keyword evidence="2" id="KW-0239">DNA-directed DNA polymerase</keyword>
<dbReference type="Gene3D" id="3.30.70.270">
    <property type="match status" value="1"/>
</dbReference>
<evidence type="ECO:0000256" key="1">
    <source>
        <dbReference type="ARBA" id="ARBA00010945"/>
    </source>
</evidence>
<gene>
    <name evidence="2" type="primary">dinB</name>
    <name evidence="4" type="ORF">K0T92_20340</name>
</gene>
<comment type="similarity">
    <text evidence="1 2">Belongs to the DNA polymerase type-Y family.</text>
</comment>
<comment type="subunit">
    <text evidence="2">Monomer.</text>
</comment>
<dbReference type="Pfam" id="PF00817">
    <property type="entry name" value="IMS"/>
    <property type="match status" value="1"/>
</dbReference>
<dbReference type="HAMAP" id="MF_01113">
    <property type="entry name" value="DNApol_IV"/>
    <property type="match status" value="1"/>
</dbReference>
<dbReference type="InterPro" id="IPR050116">
    <property type="entry name" value="DNA_polymerase-Y"/>
</dbReference>
<protein>
    <recommendedName>
        <fullName evidence="2">DNA polymerase IV</fullName>
        <shortName evidence="2">Pol IV</shortName>
        <ecNumber evidence="2">2.7.7.7</ecNumber>
    </recommendedName>
</protein>
<sequence>MPADNRTIFLADCESFYASVEKAANPALAHKPVVVAGDSERRSGLILAACPLAKARGIATAGRLGDALGKCPDLVIVKPRMQLYIDVSLQITKIYETYSDLVEPYSIDEQFIDVTGTLHLFGDARMTAHKIQQHILAVTGVYTRFGISDCKVLAKLACDNYAKKNESGIYVLEREGLGDSLWQLPIGRMFMVGNRMANHFLRMGIHTMGDLARMPLQELKRKLRARFGRNADVQAEVCWRIANGIDDSPVITGKHAGEKSVGHMMTLPREYAARDEIKVIILELCELVGRRCRSIDRLGRTLSLGCYGAGFKRSTGFNRQMTLPYSTYVTNDLYQYALQLFDRYWDGSPVRRVGLSLSGFQEDGQYQLILDDHRERLGALEAATDSLKDKYGDDIIIRAASKSKAGQAVDRASKLGGHYR</sequence>
<keyword evidence="2" id="KW-0515">Mutator protein</keyword>
<accession>A0ABS7DB13</accession>
<dbReference type="SUPFAM" id="SSF56672">
    <property type="entry name" value="DNA/RNA polymerases"/>
    <property type="match status" value="1"/>
</dbReference>
<comment type="function">
    <text evidence="2">Poorly processive, error-prone DNA polymerase involved in untargeted mutagenesis. Copies undamaged DNA at stalled replication forks, which arise in vivo from mismatched or misaligned primer ends. These misaligned primers can be extended by PolIV. Exhibits no 3'-5' exonuclease (proofreading) activity. May be involved in translesional synthesis, in conjunction with the beta clamp from PolIII.</text>
</comment>
<comment type="cofactor">
    <cofactor evidence="2">
        <name>Mg(2+)</name>
        <dbReference type="ChEBI" id="CHEBI:18420"/>
    </cofactor>
    <text evidence="2">Binds 2 magnesium ions per subunit.</text>
</comment>
<dbReference type="PROSITE" id="PS50173">
    <property type="entry name" value="UMUC"/>
    <property type="match status" value="1"/>
</dbReference>
<dbReference type="EC" id="2.7.7.7" evidence="2"/>
<dbReference type="InterPro" id="IPR043128">
    <property type="entry name" value="Rev_trsase/Diguanyl_cyclase"/>
</dbReference>
<keyword evidence="2" id="KW-0460">Magnesium</keyword>
<feature type="site" description="Substrate discrimination" evidence="2">
    <location>
        <position position="17"/>
    </location>
</feature>
<evidence type="ECO:0000256" key="2">
    <source>
        <dbReference type="HAMAP-Rule" id="MF_01113"/>
    </source>
</evidence>
<reference evidence="4 5" key="1">
    <citation type="submission" date="2021-07" db="EMBL/GenBank/DDBJ databases">
        <title>Paenibacillus radiodurans sp. nov., isolated from the southeastern edge of Tengger Desert.</title>
        <authorList>
            <person name="Zhang G."/>
        </authorList>
    </citation>
    <scope>NUCLEOTIDE SEQUENCE [LARGE SCALE GENOMIC DNA]</scope>
    <source>
        <strain evidence="4 5">DT7-4</strain>
    </source>
</reference>
<dbReference type="PANTHER" id="PTHR11076">
    <property type="entry name" value="DNA REPAIR POLYMERASE UMUC / TRANSFERASE FAMILY MEMBER"/>
    <property type="match status" value="1"/>
</dbReference>
<dbReference type="GO" id="GO:0003887">
    <property type="term" value="F:DNA-directed DNA polymerase activity"/>
    <property type="evidence" value="ECO:0007669"/>
    <property type="project" value="UniProtKB-EC"/>
</dbReference>
<evidence type="ECO:0000313" key="4">
    <source>
        <dbReference type="EMBL" id="MBW7477071.1"/>
    </source>
</evidence>
<dbReference type="InterPro" id="IPR043502">
    <property type="entry name" value="DNA/RNA_pol_sf"/>
</dbReference>
<keyword evidence="2 4" id="KW-0808">Transferase</keyword>
<dbReference type="InterPro" id="IPR022880">
    <property type="entry name" value="DNApol_IV"/>
</dbReference>
<dbReference type="CDD" id="cd01700">
    <property type="entry name" value="PolY_Pol_V_umuC"/>
    <property type="match status" value="1"/>
</dbReference>
<keyword evidence="2 4" id="KW-0548">Nucleotidyltransferase</keyword>
<evidence type="ECO:0000259" key="3">
    <source>
        <dbReference type="PROSITE" id="PS50173"/>
    </source>
</evidence>
<dbReference type="RefSeq" id="WP_219874317.1">
    <property type="nucleotide sequence ID" value="NZ_JAHZIJ010000019.1"/>
</dbReference>
<dbReference type="InterPro" id="IPR036775">
    <property type="entry name" value="DNA_pol_Y-fam_lit_finger_sf"/>
</dbReference>
<keyword evidence="2" id="KW-0238">DNA-binding</keyword>
<comment type="caution">
    <text evidence="4">The sequence shown here is derived from an EMBL/GenBank/DDBJ whole genome shotgun (WGS) entry which is preliminary data.</text>
</comment>
<proteinExistence type="inferred from homology"/>
<dbReference type="InterPro" id="IPR017961">
    <property type="entry name" value="DNA_pol_Y-fam_little_finger"/>
</dbReference>
<keyword evidence="2" id="KW-0963">Cytoplasm</keyword>
<feature type="binding site" evidence="2">
    <location>
        <position position="108"/>
    </location>
    <ligand>
        <name>Mg(2+)</name>
        <dbReference type="ChEBI" id="CHEBI:18420"/>
    </ligand>
</feature>
<keyword evidence="5" id="KW-1185">Reference proteome</keyword>
<dbReference type="Gene3D" id="3.40.1170.60">
    <property type="match status" value="1"/>
</dbReference>
<keyword evidence="2" id="KW-0234">DNA repair</keyword>
<dbReference type="Gene3D" id="1.10.150.20">
    <property type="entry name" value="5' to 3' exonuclease, C-terminal subdomain"/>
    <property type="match status" value="1"/>
</dbReference>
<comment type="catalytic activity">
    <reaction evidence="2">
        <text>DNA(n) + a 2'-deoxyribonucleoside 5'-triphosphate = DNA(n+1) + diphosphate</text>
        <dbReference type="Rhea" id="RHEA:22508"/>
        <dbReference type="Rhea" id="RHEA-COMP:17339"/>
        <dbReference type="Rhea" id="RHEA-COMP:17340"/>
        <dbReference type="ChEBI" id="CHEBI:33019"/>
        <dbReference type="ChEBI" id="CHEBI:61560"/>
        <dbReference type="ChEBI" id="CHEBI:173112"/>
        <dbReference type="EC" id="2.7.7.7"/>
    </reaction>
</comment>
<feature type="binding site" evidence="2">
    <location>
        <position position="12"/>
    </location>
    <ligand>
        <name>Mg(2+)</name>
        <dbReference type="ChEBI" id="CHEBI:18420"/>
    </ligand>
</feature>
<name>A0ABS7DB13_9BACL</name>
<comment type="subcellular location">
    <subcellularLocation>
        <location evidence="2">Cytoplasm</location>
    </subcellularLocation>
</comment>
<evidence type="ECO:0000313" key="5">
    <source>
        <dbReference type="Proteomes" id="UP000812277"/>
    </source>
</evidence>
<feature type="domain" description="UmuC" evidence="3">
    <location>
        <begin position="8"/>
        <end position="193"/>
    </location>
</feature>
<keyword evidence="2" id="KW-0479">Metal-binding</keyword>
<dbReference type="Gene3D" id="3.30.1490.100">
    <property type="entry name" value="DNA polymerase, Y-family, little finger domain"/>
    <property type="match status" value="1"/>
</dbReference>
<organism evidence="4 5">
    <name type="scientific">Paenibacillus oenotherae</name>
    <dbReference type="NCBI Taxonomy" id="1435645"/>
    <lineage>
        <taxon>Bacteria</taxon>
        <taxon>Bacillati</taxon>
        <taxon>Bacillota</taxon>
        <taxon>Bacilli</taxon>
        <taxon>Bacillales</taxon>
        <taxon>Paenibacillaceae</taxon>
        <taxon>Paenibacillus</taxon>
    </lineage>
</organism>
<dbReference type="InterPro" id="IPR001126">
    <property type="entry name" value="UmuC"/>
</dbReference>